<evidence type="ECO:0000313" key="2">
    <source>
        <dbReference type="Proteomes" id="UP000228859"/>
    </source>
</evidence>
<proteinExistence type="predicted"/>
<comment type="caution">
    <text evidence="1">The sequence shown here is derived from an EMBL/GenBank/DDBJ whole genome shotgun (WGS) entry which is preliminary data.</text>
</comment>
<organism evidence="1 2">
    <name type="scientific">Sulfuricurvum kujiense</name>
    <dbReference type="NCBI Taxonomy" id="148813"/>
    <lineage>
        <taxon>Bacteria</taxon>
        <taxon>Pseudomonadati</taxon>
        <taxon>Campylobacterota</taxon>
        <taxon>Epsilonproteobacteria</taxon>
        <taxon>Campylobacterales</taxon>
        <taxon>Sulfurimonadaceae</taxon>
        <taxon>Sulfuricurvum</taxon>
    </lineage>
</organism>
<dbReference type="EMBL" id="DLUI01000160">
    <property type="protein sequence ID" value="DAB37437.1"/>
    <property type="molecule type" value="Genomic_DNA"/>
</dbReference>
<evidence type="ECO:0000313" key="1">
    <source>
        <dbReference type="EMBL" id="DAB37437.1"/>
    </source>
</evidence>
<sequence length="85" mass="9753">MLRYKEEKIALVSKERTIEPVRSCSTARSCVSSILKRSNAPFCVQPLKTNMADMAIHEKRIVILLDRISGIIRQLPLTDFYSENE</sequence>
<dbReference type="Proteomes" id="UP000228859">
    <property type="component" value="Unassembled WGS sequence"/>
</dbReference>
<protein>
    <submittedName>
        <fullName evidence="1">Uncharacterized protein</fullName>
    </submittedName>
</protein>
<dbReference type="AlphaFoldDB" id="A0A2D3WFB7"/>
<reference evidence="1 2" key="1">
    <citation type="journal article" date="2017" name="Front. Microbiol.">
        <title>Comparative Genomic Analysis of the Class Epsilonproteobacteria and Proposed Reclassification to Epsilonbacteraeota (phyl. nov.).</title>
        <authorList>
            <person name="Waite D.W."/>
            <person name="Vanwonterghem I."/>
            <person name="Rinke C."/>
            <person name="Parks D.H."/>
            <person name="Zhang Y."/>
            <person name="Takai K."/>
            <person name="Sievert S.M."/>
            <person name="Simon J."/>
            <person name="Campbell B.J."/>
            <person name="Hanson T.E."/>
            <person name="Woyke T."/>
            <person name="Klotz M.G."/>
            <person name="Hugenholtz P."/>
        </authorList>
    </citation>
    <scope>NUCLEOTIDE SEQUENCE [LARGE SCALE GENOMIC DNA]</scope>
    <source>
        <strain evidence="1">UBA12443</strain>
    </source>
</reference>
<name>A0A2D3WFB7_9BACT</name>
<accession>A0A2D3WFB7</accession>
<gene>
    <name evidence="1" type="ORF">CFH83_10975</name>
</gene>